<dbReference type="Gene3D" id="3.40.50.300">
    <property type="entry name" value="P-loop containing nucleotide triphosphate hydrolases"/>
    <property type="match status" value="1"/>
</dbReference>
<evidence type="ECO:0000256" key="4">
    <source>
        <dbReference type="ARBA" id="ARBA00022741"/>
    </source>
</evidence>
<dbReference type="InterPro" id="IPR027417">
    <property type="entry name" value="P-loop_NTPase"/>
</dbReference>
<dbReference type="GO" id="GO:0006270">
    <property type="term" value="P:DNA replication initiation"/>
    <property type="evidence" value="ECO:0007669"/>
    <property type="project" value="TreeGrafter"/>
</dbReference>
<feature type="domain" description="ORC5 lid" evidence="10">
    <location>
        <begin position="227"/>
        <end position="282"/>
    </location>
</feature>
<dbReference type="OrthoDB" id="365981at2759"/>
<evidence type="ECO:0000256" key="5">
    <source>
        <dbReference type="ARBA" id="ARBA00022840"/>
    </source>
</evidence>
<dbReference type="InterPro" id="IPR047088">
    <property type="entry name" value="ORC5_C"/>
</dbReference>
<keyword evidence="12" id="KW-1185">Reference proteome</keyword>
<dbReference type="AlphaFoldDB" id="A0A9P0QSV9"/>
<evidence type="ECO:0000313" key="11">
    <source>
        <dbReference type="EMBL" id="CAH2354337.1"/>
    </source>
</evidence>
<reference evidence="11" key="1">
    <citation type="submission" date="2022-03" db="EMBL/GenBank/DDBJ databases">
        <authorList>
            <person name="Legras J.-L."/>
            <person name="Devillers H."/>
            <person name="Grondin C."/>
        </authorList>
    </citation>
    <scope>NUCLEOTIDE SEQUENCE</scope>
    <source>
        <strain evidence="11">CLIB 1423</strain>
    </source>
</reference>
<dbReference type="InterPro" id="IPR048866">
    <property type="entry name" value="ORC5_lid"/>
</dbReference>
<comment type="similarity">
    <text evidence="2">Belongs to the ORC5 family.</text>
</comment>
<dbReference type="PANTHER" id="PTHR12705">
    <property type="entry name" value="ORIGIN RECOGNITION COMPLEX SUBUNIT 5"/>
    <property type="match status" value="1"/>
</dbReference>
<evidence type="ECO:0000256" key="2">
    <source>
        <dbReference type="ARBA" id="ARBA00006269"/>
    </source>
</evidence>
<dbReference type="GO" id="GO:0003688">
    <property type="term" value="F:DNA replication origin binding"/>
    <property type="evidence" value="ECO:0007669"/>
    <property type="project" value="TreeGrafter"/>
</dbReference>
<dbReference type="GO" id="GO:0005664">
    <property type="term" value="C:nuclear origin of replication recognition complex"/>
    <property type="evidence" value="ECO:0007669"/>
    <property type="project" value="TreeGrafter"/>
</dbReference>
<dbReference type="Pfam" id="PF14630">
    <property type="entry name" value="ORC5_C"/>
    <property type="match status" value="1"/>
</dbReference>
<evidence type="ECO:0000313" key="12">
    <source>
        <dbReference type="Proteomes" id="UP000837801"/>
    </source>
</evidence>
<name>A0A9P0QSV9_9ASCO</name>
<dbReference type="Pfam" id="PF21639">
    <property type="entry name" value="ORC5_lid"/>
    <property type="match status" value="1"/>
</dbReference>
<keyword evidence="4" id="KW-0547">Nucleotide-binding</keyword>
<dbReference type="EMBL" id="CAKXYY010000016">
    <property type="protein sequence ID" value="CAH2354337.1"/>
    <property type="molecule type" value="Genomic_DNA"/>
</dbReference>
<evidence type="ECO:0000259" key="9">
    <source>
        <dbReference type="Pfam" id="PF14630"/>
    </source>
</evidence>
<dbReference type="SUPFAM" id="SSF52540">
    <property type="entry name" value="P-loop containing nucleoside triphosphate hydrolases"/>
    <property type="match status" value="1"/>
</dbReference>
<evidence type="ECO:0000259" key="8">
    <source>
        <dbReference type="Pfam" id="PF13191"/>
    </source>
</evidence>
<comment type="subcellular location">
    <subcellularLocation>
        <location evidence="1">Nucleus</location>
    </subcellularLocation>
</comment>
<accession>A0A9P0QSV9</accession>
<feature type="domain" description="Orc1-like AAA ATPase" evidence="8">
    <location>
        <begin position="9"/>
        <end position="163"/>
    </location>
</feature>
<dbReference type="PANTHER" id="PTHR12705:SF0">
    <property type="entry name" value="ORIGIN RECOGNITION COMPLEX SUBUNIT 5"/>
    <property type="match status" value="1"/>
</dbReference>
<gene>
    <name evidence="11" type="ORF">CLIB1423_16S00364</name>
</gene>
<evidence type="ECO:0000256" key="3">
    <source>
        <dbReference type="ARBA" id="ARBA00022705"/>
    </source>
</evidence>
<comment type="caution">
    <text evidence="11">The sequence shown here is derived from an EMBL/GenBank/DDBJ whole genome shotgun (WGS) entry which is preliminary data.</text>
</comment>
<dbReference type="InterPro" id="IPR041664">
    <property type="entry name" value="AAA_16"/>
</dbReference>
<feature type="domain" description="Origin recognition complex subunit 5 C-terminal" evidence="9">
    <location>
        <begin position="315"/>
        <end position="487"/>
    </location>
</feature>
<dbReference type="Pfam" id="PF13191">
    <property type="entry name" value="AAA_16"/>
    <property type="match status" value="1"/>
</dbReference>
<organism evidence="11 12">
    <name type="scientific">[Candida] railenensis</name>
    <dbReference type="NCBI Taxonomy" id="45579"/>
    <lineage>
        <taxon>Eukaryota</taxon>
        <taxon>Fungi</taxon>
        <taxon>Dikarya</taxon>
        <taxon>Ascomycota</taxon>
        <taxon>Saccharomycotina</taxon>
        <taxon>Pichiomycetes</taxon>
        <taxon>Debaryomycetaceae</taxon>
        <taxon>Kurtzmaniella</taxon>
    </lineage>
</organism>
<feature type="region of interest" description="Disordered" evidence="7">
    <location>
        <begin position="349"/>
        <end position="374"/>
    </location>
</feature>
<keyword evidence="6" id="KW-0539">Nucleus</keyword>
<sequence length="489" mass="56100">MPVLESTPLYRSKEVDLLSAFITDDITTTVPALIVHGYKSIGKTYTLDSFFNNRLSPRVKKTIIRCDECVTKRVLLQRCLKRIREDSGIPKSKYSENVSYRGGEVTNFGGVCENFENFIIAMEQFIDETGYNEPHVLVLDRIDQYMEIADDLYTAFNRLHEQSTVKFLTTVLVISGDLPKEIVTSSVPQIFFKAYEPDQVLDILQSQQLCEFNANLRIPTNIQVDFWNQYTKIIVDLFFSYTGSSMNVLIDICYELWEHFTKPIESGKYQPQDFLKIYREIRTSILDDNVFSQSSVEPYNETESNKTNSSSSFDLPVHSQFILMACYLASLIEPKNDLQMFSKLKTLRAEKSNKKSSPSKPSKSSRQQMTRQNIDTRLLTPGTFELERMLSILTVIYRNESSSLSASIERLHMIEEENDNWDKELATFTLNANIDVNSQLATLASLGLVQRTSSDVLSSQARWKCNMSWSTAESIAKELNFPLKTYLED</sequence>
<keyword evidence="5" id="KW-0067">ATP-binding</keyword>
<keyword evidence="3" id="KW-0235">DNA replication</keyword>
<feature type="compositionally biased region" description="Low complexity" evidence="7">
    <location>
        <begin position="355"/>
        <end position="365"/>
    </location>
</feature>
<dbReference type="Proteomes" id="UP000837801">
    <property type="component" value="Unassembled WGS sequence"/>
</dbReference>
<evidence type="ECO:0000259" key="10">
    <source>
        <dbReference type="Pfam" id="PF21639"/>
    </source>
</evidence>
<evidence type="ECO:0000256" key="7">
    <source>
        <dbReference type="SAM" id="MobiDB-lite"/>
    </source>
</evidence>
<dbReference type="InterPro" id="IPR020796">
    <property type="entry name" value="ORC5"/>
</dbReference>
<protein>
    <submittedName>
        <fullName evidence="11">Origin recognition complex subunit 5</fullName>
    </submittedName>
</protein>
<evidence type="ECO:0000256" key="1">
    <source>
        <dbReference type="ARBA" id="ARBA00004123"/>
    </source>
</evidence>
<evidence type="ECO:0000256" key="6">
    <source>
        <dbReference type="ARBA" id="ARBA00023242"/>
    </source>
</evidence>
<proteinExistence type="inferred from homology"/>